<dbReference type="PROSITE" id="PS50109">
    <property type="entry name" value="HIS_KIN"/>
    <property type="match status" value="1"/>
</dbReference>
<evidence type="ECO:0000313" key="15">
    <source>
        <dbReference type="Proteomes" id="UP000557717"/>
    </source>
</evidence>
<feature type="region of interest" description="Disordered" evidence="11">
    <location>
        <begin position="53"/>
        <end position="116"/>
    </location>
</feature>
<dbReference type="InterPro" id="IPR036097">
    <property type="entry name" value="HisK_dim/P_sf"/>
</dbReference>
<dbReference type="InterPro" id="IPR003660">
    <property type="entry name" value="HAMP_dom"/>
</dbReference>
<keyword evidence="15" id="KW-1185">Reference proteome</keyword>
<dbReference type="EC" id="2.7.13.3" evidence="3"/>
<evidence type="ECO:0000256" key="11">
    <source>
        <dbReference type="SAM" id="MobiDB-lite"/>
    </source>
</evidence>
<comment type="caution">
    <text evidence="14">The sequence shown here is derived from an EMBL/GenBank/DDBJ whole genome shotgun (WGS) entry which is preliminary data.</text>
</comment>
<dbReference type="InterPro" id="IPR050428">
    <property type="entry name" value="TCS_sensor_his_kinase"/>
</dbReference>
<dbReference type="PANTHER" id="PTHR45436">
    <property type="entry name" value="SENSOR HISTIDINE KINASE YKOH"/>
    <property type="match status" value="1"/>
</dbReference>
<dbReference type="InterPro" id="IPR003594">
    <property type="entry name" value="HATPase_dom"/>
</dbReference>
<dbReference type="CDD" id="cd06225">
    <property type="entry name" value="HAMP"/>
    <property type="match status" value="1"/>
</dbReference>
<dbReference type="InterPro" id="IPR036890">
    <property type="entry name" value="HATPase_C_sf"/>
</dbReference>
<keyword evidence="5" id="KW-0808">Transferase</keyword>
<sequence length="506" mass="55229">MKWTDSIRGRLLLWLGLLLAAVLSGFGMAAYQLQRTQLFAGMDEELAELVSQLSQEARGTPPSGGREGREPGFGGGGPGERMPRDREGPDRDGFGGFDEPFGPPGPPPDFEDRSPDDRELKISSELMKRLGDGQEAGFAVWRRGGTLRGSNLIPVPNYPSRAGHDTLVRFRHRGHWREAYHFTEIGECVLVGRDGSEEIAELHRAGIRLGLAGVGVLAIGLGGGWWLATRSLQPIDEMSRTARRISEGRLSERVPVGSPDSELGRLATVMNTTFDRLESAFDRQRQFTADASHELRTPLTLMISEAQTVLSRDRAAADYREAVEQCLEAAVRMRDLTASLLQLARIEGELGEASTFELRACVRTEIEALGPRIESSGVRVDTDLLEVVCLGDAIRAGRVVANLLGNAVHHTPPGGRVVLSMERDDVFVVLVVEDTGSGIAAEDLPHIFERFYRADKVRSRSEGRFGLGLAICKAAMEADGGSIMVSSKPGSGTRFEVRWKVDEAEC</sequence>
<dbReference type="FunFam" id="3.30.565.10:FF:000006">
    <property type="entry name" value="Sensor histidine kinase WalK"/>
    <property type="match status" value="1"/>
</dbReference>
<dbReference type="Pfam" id="PF00672">
    <property type="entry name" value="HAMP"/>
    <property type="match status" value="1"/>
</dbReference>
<feature type="domain" description="Histidine kinase" evidence="12">
    <location>
        <begin position="290"/>
        <end position="503"/>
    </location>
</feature>
<reference evidence="14 15" key="1">
    <citation type="submission" date="2020-08" db="EMBL/GenBank/DDBJ databases">
        <title>Genomic Encyclopedia of Type Strains, Phase IV (KMG-IV): sequencing the most valuable type-strain genomes for metagenomic binning, comparative biology and taxonomic classification.</title>
        <authorList>
            <person name="Goeker M."/>
        </authorList>
    </citation>
    <scope>NUCLEOTIDE SEQUENCE [LARGE SCALE GENOMIC DNA]</scope>
    <source>
        <strain evidence="14 15">YC6886</strain>
    </source>
</reference>
<evidence type="ECO:0000259" key="13">
    <source>
        <dbReference type="PROSITE" id="PS50885"/>
    </source>
</evidence>
<gene>
    <name evidence="14" type="ORF">HNR46_002042</name>
</gene>
<evidence type="ECO:0000256" key="8">
    <source>
        <dbReference type="ARBA" id="ARBA00022989"/>
    </source>
</evidence>
<evidence type="ECO:0000313" key="14">
    <source>
        <dbReference type="EMBL" id="MBB5351803.1"/>
    </source>
</evidence>
<evidence type="ECO:0000256" key="5">
    <source>
        <dbReference type="ARBA" id="ARBA00022679"/>
    </source>
</evidence>
<evidence type="ECO:0000256" key="6">
    <source>
        <dbReference type="ARBA" id="ARBA00022692"/>
    </source>
</evidence>
<evidence type="ECO:0000256" key="7">
    <source>
        <dbReference type="ARBA" id="ARBA00022777"/>
    </source>
</evidence>
<proteinExistence type="predicted"/>
<feature type="compositionally biased region" description="Basic and acidic residues" evidence="11">
    <location>
        <begin position="81"/>
        <end position="93"/>
    </location>
</feature>
<dbReference type="PANTHER" id="PTHR45436:SF5">
    <property type="entry name" value="SENSOR HISTIDINE KINASE TRCS"/>
    <property type="match status" value="1"/>
</dbReference>
<keyword evidence="9" id="KW-0902">Two-component regulatory system</keyword>
<dbReference type="SUPFAM" id="SSF158472">
    <property type="entry name" value="HAMP domain-like"/>
    <property type="match status" value="1"/>
</dbReference>
<evidence type="ECO:0000256" key="4">
    <source>
        <dbReference type="ARBA" id="ARBA00022553"/>
    </source>
</evidence>
<name>A0A840V2V1_9BACT</name>
<dbReference type="CDD" id="cd00075">
    <property type="entry name" value="HATPase"/>
    <property type="match status" value="1"/>
</dbReference>
<evidence type="ECO:0000259" key="12">
    <source>
        <dbReference type="PROSITE" id="PS50109"/>
    </source>
</evidence>
<evidence type="ECO:0000256" key="2">
    <source>
        <dbReference type="ARBA" id="ARBA00004370"/>
    </source>
</evidence>
<dbReference type="AlphaFoldDB" id="A0A840V2V1"/>
<keyword evidence="7 14" id="KW-0418">Kinase</keyword>
<dbReference type="GO" id="GO:0005886">
    <property type="term" value="C:plasma membrane"/>
    <property type="evidence" value="ECO:0007669"/>
    <property type="project" value="TreeGrafter"/>
</dbReference>
<dbReference type="SUPFAM" id="SSF55874">
    <property type="entry name" value="ATPase domain of HSP90 chaperone/DNA topoisomerase II/histidine kinase"/>
    <property type="match status" value="1"/>
</dbReference>
<dbReference type="InterPro" id="IPR003661">
    <property type="entry name" value="HisK_dim/P_dom"/>
</dbReference>
<dbReference type="InterPro" id="IPR004358">
    <property type="entry name" value="Sig_transdc_His_kin-like_C"/>
</dbReference>
<dbReference type="SMART" id="SM00387">
    <property type="entry name" value="HATPase_c"/>
    <property type="match status" value="1"/>
</dbReference>
<dbReference type="Proteomes" id="UP000557717">
    <property type="component" value="Unassembled WGS sequence"/>
</dbReference>
<dbReference type="GO" id="GO:0000155">
    <property type="term" value="F:phosphorelay sensor kinase activity"/>
    <property type="evidence" value="ECO:0007669"/>
    <property type="project" value="InterPro"/>
</dbReference>
<dbReference type="SMART" id="SM00388">
    <property type="entry name" value="HisKA"/>
    <property type="match status" value="1"/>
</dbReference>
<dbReference type="Pfam" id="PF00512">
    <property type="entry name" value="HisKA"/>
    <property type="match status" value="1"/>
</dbReference>
<dbReference type="InterPro" id="IPR005467">
    <property type="entry name" value="His_kinase_dom"/>
</dbReference>
<protein>
    <recommendedName>
        <fullName evidence="3">histidine kinase</fullName>
        <ecNumber evidence="3">2.7.13.3</ecNumber>
    </recommendedName>
</protein>
<dbReference type="EMBL" id="JACHFD010000008">
    <property type="protein sequence ID" value="MBB5351803.1"/>
    <property type="molecule type" value="Genomic_DNA"/>
</dbReference>
<dbReference type="Gene3D" id="3.30.565.10">
    <property type="entry name" value="Histidine kinase-like ATPase, C-terminal domain"/>
    <property type="match status" value="1"/>
</dbReference>
<dbReference type="SUPFAM" id="SSF47384">
    <property type="entry name" value="Homodimeric domain of signal transducing histidine kinase"/>
    <property type="match status" value="1"/>
</dbReference>
<keyword evidence="6" id="KW-0812">Transmembrane</keyword>
<dbReference type="SMART" id="SM00304">
    <property type="entry name" value="HAMP"/>
    <property type="match status" value="1"/>
</dbReference>
<evidence type="ECO:0000256" key="1">
    <source>
        <dbReference type="ARBA" id="ARBA00000085"/>
    </source>
</evidence>
<dbReference type="PRINTS" id="PR00344">
    <property type="entry name" value="BCTRLSENSOR"/>
</dbReference>
<dbReference type="PROSITE" id="PS50885">
    <property type="entry name" value="HAMP"/>
    <property type="match status" value="1"/>
</dbReference>
<dbReference type="RefSeq" id="WP_184018282.1">
    <property type="nucleotide sequence ID" value="NZ_JACHFD010000008.1"/>
</dbReference>
<dbReference type="CDD" id="cd00082">
    <property type="entry name" value="HisKA"/>
    <property type="match status" value="1"/>
</dbReference>
<dbReference type="Pfam" id="PF02518">
    <property type="entry name" value="HATPase_c"/>
    <property type="match status" value="1"/>
</dbReference>
<evidence type="ECO:0000256" key="3">
    <source>
        <dbReference type="ARBA" id="ARBA00012438"/>
    </source>
</evidence>
<feature type="domain" description="HAMP" evidence="13">
    <location>
        <begin position="229"/>
        <end position="282"/>
    </location>
</feature>
<keyword evidence="8" id="KW-1133">Transmembrane helix</keyword>
<organism evidence="14 15">
    <name type="scientific">Haloferula luteola</name>
    <dbReference type="NCBI Taxonomy" id="595692"/>
    <lineage>
        <taxon>Bacteria</taxon>
        <taxon>Pseudomonadati</taxon>
        <taxon>Verrucomicrobiota</taxon>
        <taxon>Verrucomicrobiia</taxon>
        <taxon>Verrucomicrobiales</taxon>
        <taxon>Verrucomicrobiaceae</taxon>
        <taxon>Haloferula</taxon>
    </lineage>
</organism>
<keyword evidence="4" id="KW-0597">Phosphoprotein</keyword>
<comment type="catalytic activity">
    <reaction evidence="1">
        <text>ATP + protein L-histidine = ADP + protein N-phospho-L-histidine.</text>
        <dbReference type="EC" id="2.7.13.3"/>
    </reaction>
</comment>
<keyword evidence="10" id="KW-0472">Membrane</keyword>
<comment type="subcellular location">
    <subcellularLocation>
        <location evidence="2">Membrane</location>
    </subcellularLocation>
</comment>
<evidence type="ECO:0000256" key="9">
    <source>
        <dbReference type="ARBA" id="ARBA00023012"/>
    </source>
</evidence>
<dbReference type="Gene3D" id="6.10.340.10">
    <property type="match status" value="1"/>
</dbReference>
<dbReference type="Gene3D" id="1.10.287.130">
    <property type="match status" value="1"/>
</dbReference>
<evidence type="ECO:0000256" key="10">
    <source>
        <dbReference type="ARBA" id="ARBA00023136"/>
    </source>
</evidence>
<accession>A0A840V2V1</accession>